<proteinExistence type="inferred from homology"/>
<sequence>MAVMTVTVKFVARQFFKLILLLAAVSIITFILISNSPIDPTQAYIGADMLRVSAEQRAAISEYWGLNDPPVERFLAWGNALVQGDFGTSMIHREPVLNLIADRFKSSLVLMLAAWVLSGLIGFAAGVLAAMKQGTWIDRIIKWYCYGLSSTPTFWAGLLLLILFTVWIPVFPVGLGVPAGVEAAEVTWLDRLRHMILPAITLSIVGISNIALHTREKLVEVLDSEYVLFAKARGESGFVLFRRHGLRNILLPAVTLQFASFSELFGGAVLVEQVFSYPGLGQATVEASTRGDVPLLMGIVLFSTLFVFTGNLISELVYRWIDPRIREGQS</sequence>
<feature type="transmembrane region" description="Helical" evidence="7">
    <location>
        <begin position="195"/>
        <end position="212"/>
    </location>
</feature>
<dbReference type="EMBL" id="CP118101">
    <property type="protein sequence ID" value="WDH83282.1"/>
    <property type="molecule type" value="Genomic_DNA"/>
</dbReference>
<protein>
    <submittedName>
        <fullName evidence="9">ABC transporter permease</fullName>
    </submittedName>
</protein>
<name>A0AAX3N186_9BACL</name>
<keyword evidence="6 7" id="KW-0472">Membrane</keyword>
<dbReference type="InterPro" id="IPR045621">
    <property type="entry name" value="BPD_transp_1_N"/>
</dbReference>
<evidence type="ECO:0000256" key="6">
    <source>
        <dbReference type="ARBA" id="ARBA00023136"/>
    </source>
</evidence>
<dbReference type="AlphaFoldDB" id="A0AAX3N186"/>
<dbReference type="RefSeq" id="WP_274359414.1">
    <property type="nucleotide sequence ID" value="NZ_CP118101.1"/>
</dbReference>
<evidence type="ECO:0000313" key="10">
    <source>
        <dbReference type="Proteomes" id="UP001220962"/>
    </source>
</evidence>
<dbReference type="Proteomes" id="UP001220962">
    <property type="component" value="Chromosome"/>
</dbReference>
<dbReference type="PROSITE" id="PS50928">
    <property type="entry name" value="ABC_TM1"/>
    <property type="match status" value="1"/>
</dbReference>
<accession>A0AAX3N186</accession>
<feature type="transmembrane region" description="Helical" evidence="7">
    <location>
        <begin position="295"/>
        <end position="318"/>
    </location>
</feature>
<evidence type="ECO:0000256" key="7">
    <source>
        <dbReference type="RuleBase" id="RU363032"/>
    </source>
</evidence>
<dbReference type="PANTHER" id="PTHR43163:SF6">
    <property type="entry name" value="DIPEPTIDE TRANSPORT SYSTEM PERMEASE PROTEIN DPPB-RELATED"/>
    <property type="match status" value="1"/>
</dbReference>
<gene>
    <name evidence="9" type="ORF">PUW23_03280</name>
</gene>
<comment type="subcellular location">
    <subcellularLocation>
        <location evidence="1 7">Cell membrane</location>
        <topology evidence="1 7">Multi-pass membrane protein</topology>
    </subcellularLocation>
</comment>
<keyword evidence="5 7" id="KW-1133">Transmembrane helix</keyword>
<evidence type="ECO:0000256" key="5">
    <source>
        <dbReference type="ARBA" id="ARBA00022989"/>
    </source>
</evidence>
<keyword evidence="4 7" id="KW-0812">Transmembrane</keyword>
<keyword evidence="2 7" id="KW-0813">Transport</keyword>
<feature type="transmembrane region" description="Helical" evidence="7">
    <location>
        <begin position="15"/>
        <end position="33"/>
    </location>
</feature>
<evidence type="ECO:0000256" key="1">
    <source>
        <dbReference type="ARBA" id="ARBA00004651"/>
    </source>
</evidence>
<evidence type="ECO:0000259" key="8">
    <source>
        <dbReference type="PROSITE" id="PS50928"/>
    </source>
</evidence>
<dbReference type="SUPFAM" id="SSF161098">
    <property type="entry name" value="MetI-like"/>
    <property type="match status" value="1"/>
</dbReference>
<dbReference type="GO" id="GO:0055085">
    <property type="term" value="P:transmembrane transport"/>
    <property type="evidence" value="ECO:0007669"/>
    <property type="project" value="InterPro"/>
</dbReference>
<dbReference type="Gene3D" id="1.10.3720.10">
    <property type="entry name" value="MetI-like"/>
    <property type="match status" value="1"/>
</dbReference>
<dbReference type="Pfam" id="PF00528">
    <property type="entry name" value="BPD_transp_1"/>
    <property type="match status" value="1"/>
</dbReference>
<dbReference type="InterPro" id="IPR000515">
    <property type="entry name" value="MetI-like"/>
</dbReference>
<feature type="transmembrane region" description="Helical" evidence="7">
    <location>
        <begin position="108"/>
        <end position="131"/>
    </location>
</feature>
<feature type="transmembrane region" description="Helical" evidence="7">
    <location>
        <begin position="249"/>
        <end position="275"/>
    </location>
</feature>
<evidence type="ECO:0000313" key="9">
    <source>
        <dbReference type="EMBL" id="WDH83282.1"/>
    </source>
</evidence>
<dbReference type="InterPro" id="IPR035906">
    <property type="entry name" value="MetI-like_sf"/>
</dbReference>
<keyword evidence="3" id="KW-1003">Cell membrane</keyword>
<dbReference type="Pfam" id="PF19300">
    <property type="entry name" value="BPD_transp_1_N"/>
    <property type="match status" value="1"/>
</dbReference>
<feature type="transmembrane region" description="Helical" evidence="7">
    <location>
        <begin position="143"/>
        <end position="168"/>
    </location>
</feature>
<feature type="domain" description="ABC transmembrane type-1" evidence="8">
    <location>
        <begin position="104"/>
        <end position="318"/>
    </location>
</feature>
<comment type="similarity">
    <text evidence="7">Belongs to the binding-protein-dependent transport system permease family.</text>
</comment>
<organism evidence="9 10">
    <name type="scientific">Paenibacillus urinalis</name>
    <dbReference type="NCBI Taxonomy" id="521520"/>
    <lineage>
        <taxon>Bacteria</taxon>
        <taxon>Bacillati</taxon>
        <taxon>Bacillota</taxon>
        <taxon>Bacilli</taxon>
        <taxon>Bacillales</taxon>
        <taxon>Paenibacillaceae</taxon>
        <taxon>Paenibacillus</taxon>
    </lineage>
</organism>
<evidence type="ECO:0000256" key="3">
    <source>
        <dbReference type="ARBA" id="ARBA00022475"/>
    </source>
</evidence>
<dbReference type="CDD" id="cd06261">
    <property type="entry name" value="TM_PBP2"/>
    <property type="match status" value="1"/>
</dbReference>
<reference evidence="9" key="1">
    <citation type="submission" date="2023-02" db="EMBL/GenBank/DDBJ databases">
        <title>Pathogen: clinical or host-associated sample.</title>
        <authorList>
            <person name="Hergert J."/>
            <person name="Casey R."/>
            <person name="Wagner J."/>
            <person name="Young E.L."/>
            <person name="Oakeson K.F."/>
        </authorList>
    </citation>
    <scope>NUCLEOTIDE SEQUENCE</scope>
    <source>
        <strain evidence="9">2022CK-00830</strain>
    </source>
</reference>
<dbReference type="GO" id="GO:0005886">
    <property type="term" value="C:plasma membrane"/>
    <property type="evidence" value="ECO:0007669"/>
    <property type="project" value="UniProtKB-SubCell"/>
</dbReference>
<evidence type="ECO:0000256" key="2">
    <source>
        <dbReference type="ARBA" id="ARBA00022448"/>
    </source>
</evidence>
<evidence type="ECO:0000256" key="4">
    <source>
        <dbReference type="ARBA" id="ARBA00022692"/>
    </source>
</evidence>
<dbReference type="PANTHER" id="PTHR43163">
    <property type="entry name" value="DIPEPTIDE TRANSPORT SYSTEM PERMEASE PROTEIN DPPB-RELATED"/>
    <property type="match status" value="1"/>
</dbReference>